<feature type="compositionally biased region" description="Low complexity" evidence="11">
    <location>
        <begin position="930"/>
        <end position="947"/>
    </location>
</feature>
<evidence type="ECO:0000259" key="13">
    <source>
        <dbReference type="PROSITE" id="PS50963"/>
    </source>
</evidence>
<keyword evidence="8 9" id="KW-1015">Disulfide bond</keyword>
<dbReference type="InterPro" id="IPR008677">
    <property type="entry name" value="MRVI1"/>
</dbReference>
<evidence type="ECO:0000313" key="15">
    <source>
        <dbReference type="Proteomes" id="UP000050525"/>
    </source>
</evidence>
<dbReference type="EMBL" id="AKHW03006283">
    <property type="protein sequence ID" value="KYO22030.1"/>
    <property type="molecule type" value="Genomic_DNA"/>
</dbReference>
<proteinExistence type="predicted"/>
<gene>
    <name evidence="14" type="ORF">Y1Q_0000656</name>
</gene>
<evidence type="ECO:0000256" key="5">
    <source>
        <dbReference type="ARBA" id="ARBA00022989"/>
    </source>
</evidence>
<dbReference type="CDD" id="cd03516">
    <property type="entry name" value="Link_domain_CD44_like"/>
    <property type="match status" value="1"/>
</dbReference>
<sequence>MSFGTKGKPRKIFQEKMENRHQNTKEEPDHSDLKFDQCVVVNIDSRSDAFSQDAYLSSEDNSSLSKGSSETSESAHSSLLSHSPFFTDERKTSTAADEYITNNILNFVHCSEDDLISFTFEVCKTKETGLVPASVLIKYLEDVTGQNHENCRLLLLYNMLDPERQNIFIDRETFHATMKSWIAMCSQDCISDKSIENKSTNKRNLDKNRGNILFLTEEDAETFQGAAEDSDMQFDALTSSVADLKYMYQKLTGQVLGTQKAMEVSDEICLQLMDEVAELKGKLTRLEQYPVHLKCISNELEDFKSNLVSFCEENHMIHGYCRSLKKQVNSLSTKLTSLEEELKEKLDQSLLSMFVCLHPFMESWNKVIKTLEAIFPKRAELSAKSTSIQDLELQKIFLEKSNETDDQSGRSTAEAENQTITLNVINKNNLFSPSLQTAYCKGQDTVCLNNITLENEENFSVCQNLAQTEDKGPNQMAMLFQTRQTFLEGKAKTIDENMEAVLEDTKSLTKDKRNTVALVEQVEPERNKPIGIPESRTQSEENIRLHSPESVWIINKLKESALEVLRVLSDNVLDIEVILLHVVQMNRAVQLWFYEAQRSTVPLHSPKEATDFFKMGKGRPTVKQLPRVRERLARGKKRNNSVLGGSCSGCYLDHDHARLHSPLIEALNLEYTWTQERCRQTVHNIFFRGQRQGSEDNVLNKKRHAYETENGNNHTRAFEVTCQTSSGDGVKHLSSKPLLTQYSALTQTERSVDHKASQCLSLEVNLKQTFPAVHGLFSPHCSPTCLTPRTMPTLPEEEGQPAEAQHTSSPPVQDVTVKGTTCSRPSIVLPENAVTSEVEIDNNLVNRPHSPHLRHSNRHTKNSVSSLTSVDNTGHVIDLVNDQLPDVKISDEDKKKNLELLEEAKKVSERFLMRRGRKSRSSFPESPTAVSPTRSPRVSPVSSQSNSLTLPVPAGPDICTAAGVGSVSPLQNNKIIKEDEGQSAENSAKGLTDQKQNDQRKVSQGRLVSRSTGFENSKEKLSEQKENFDPLKRMDNLPKPSPSSSDAGKTLNTCAGACENVRGKPFLKKSKENDFPLRTHVQGPGIVAMDPKSKSSVPELVDPKVTCKPELKMCVMSPPLLRAVSWDSTEPGHKEKALFKLPSEEDKTYAVGNKSSNQLTKATAFKDLQIQVQPIRMQKLTKLREEHILLRNQNLVGLKLPDLSEAAEQERGSSPVPSPTEEDAKNSSDVMPSIPDTLLRKLRVHKSLPGSPPALTEKEVENVFVQLSLAFRNDSYTLESRINQAERERNLTEEDTEKELENFKAAITSSAALWHHYEHREAYQKLLEDIAVLHRLAARLSSRAEMVGAVRQEKRMSKATEVMMQYVENLKRTYEKDHAELMEYKKLANQNSSRSYSSSEDGVPRSSRSMSLTVGKNMPRRRVSVAVVPKFNLLNIPGQSPSTSPIPSMPALSEAPNGKSNLASTPVLPALLENGKSNGEHDCESPASVLTQSISVEIHPDTKARIEEEAYNKGYQEGLKKTKELQELKEEDEEKTKESPDEHEEEENDDDIKKMTNSGVGVPGAAHAPQGTPHDKGRLAWLSQARQQHHKHPEGHCMLLPLAAGAMQYGKRLTMANNFGVTLVLFSIWIIKFTAPGSFDVNDLKTDACRITGVTLISYVSKMNFTEAETACKQLGLSLAYTTEVEKALRHGFETCRYGWVADKVLVIPRIKANPKCGQSKTGVVQWKTDLGKKQDGYCFNSSDTWIDSCKPETSTSTITVTATEINSSSTASTDDISEMPNTTIELPTKRKPPKSIRRMCITETILQTEQTSVETQTDMTPPDGKRGAFRNDRVIFGGVPTALLVLALFFFLASVVLAVCYIKKYKKTFPFSKKTQKKEMIETNVIKDAKPSDREPEKEPKNNGKKAEEPQTKSETTVKCVEAEV</sequence>
<evidence type="ECO:0000256" key="11">
    <source>
        <dbReference type="SAM" id="MobiDB-lite"/>
    </source>
</evidence>
<keyword evidence="5 12" id="KW-1133">Transmembrane helix</keyword>
<dbReference type="InterPro" id="IPR028168">
    <property type="entry name" value="KASH5_CC"/>
</dbReference>
<protein>
    <submittedName>
        <fullName evidence="14">Protein MRVI1</fullName>
    </submittedName>
</protein>
<dbReference type="SUPFAM" id="SSF56436">
    <property type="entry name" value="C-type lectin-like"/>
    <property type="match status" value="1"/>
</dbReference>
<dbReference type="Pfam" id="PF00193">
    <property type="entry name" value="Xlink"/>
    <property type="match status" value="1"/>
</dbReference>
<dbReference type="STRING" id="8496.A0A151MCA5"/>
<keyword evidence="15" id="KW-1185">Reference proteome</keyword>
<feature type="region of interest" description="Disordered" evidence="11">
    <location>
        <begin position="912"/>
        <end position="950"/>
    </location>
</feature>
<dbReference type="InterPro" id="IPR016187">
    <property type="entry name" value="CTDL_fold"/>
</dbReference>
<dbReference type="GO" id="GO:0007155">
    <property type="term" value="P:cell adhesion"/>
    <property type="evidence" value="ECO:0007669"/>
    <property type="project" value="InterPro"/>
</dbReference>
<feature type="compositionally biased region" description="Basic and acidic residues" evidence="11">
    <location>
        <begin position="1881"/>
        <end position="1913"/>
    </location>
</feature>
<feature type="compositionally biased region" description="Polar residues" evidence="11">
    <location>
        <begin position="1437"/>
        <end position="1446"/>
    </location>
</feature>
<evidence type="ECO:0000313" key="14">
    <source>
        <dbReference type="EMBL" id="KYO22030.1"/>
    </source>
</evidence>
<dbReference type="PROSITE" id="PS01241">
    <property type="entry name" value="LINK_1"/>
    <property type="match status" value="1"/>
</dbReference>
<evidence type="ECO:0000256" key="6">
    <source>
        <dbReference type="ARBA" id="ARBA00023054"/>
    </source>
</evidence>
<feature type="compositionally biased region" description="Acidic residues" evidence="11">
    <location>
        <begin position="1541"/>
        <end position="1550"/>
    </location>
</feature>
<feature type="coiled-coil region" evidence="10">
    <location>
        <begin position="321"/>
        <end position="348"/>
    </location>
</feature>
<feature type="domain" description="Link" evidence="13">
    <location>
        <begin position="1650"/>
        <end position="1741"/>
    </location>
</feature>
<dbReference type="InterPro" id="IPR000538">
    <property type="entry name" value="Link_dom"/>
</dbReference>
<evidence type="ECO:0000256" key="10">
    <source>
        <dbReference type="SAM" id="Coils"/>
    </source>
</evidence>
<feature type="compositionally biased region" description="Basic and acidic residues" evidence="11">
    <location>
        <begin position="1016"/>
        <end position="1036"/>
    </location>
</feature>
<feature type="region of interest" description="Disordered" evidence="11">
    <location>
        <begin position="1517"/>
        <end position="1575"/>
    </location>
</feature>
<feature type="region of interest" description="Disordered" evidence="11">
    <location>
        <begin position="1881"/>
        <end position="1926"/>
    </location>
</feature>
<comment type="caution">
    <text evidence="9">Lacks conserved residue(s) required for the propagation of feature annotation.</text>
</comment>
<evidence type="ECO:0000256" key="9">
    <source>
        <dbReference type="PROSITE-ProRule" id="PRU00323"/>
    </source>
</evidence>
<evidence type="ECO:0000256" key="4">
    <source>
        <dbReference type="ARBA" id="ARBA00022692"/>
    </source>
</evidence>
<keyword evidence="6 10" id="KW-0175">Coiled coil</keyword>
<feature type="compositionally biased region" description="Basic and acidic residues" evidence="11">
    <location>
        <begin position="12"/>
        <end position="31"/>
    </location>
</feature>
<feature type="region of interest" description="Disordered" evidence="11">
    <location>
        <begin position="1389"/>
        <end position="1413"/>
    </location>
</feature>
<feature type="region of interest" description="Disordered" evidence="11">
    <location>
        <begin position="1"/>
        <end position="31"/>
    </location>
</feature>
<feature type="compositionally biased region" description="Basic residues" evidence="11">
    <location>
        <begin position="849"/>
        <end position="861"/>
    </location>
</feature>
<dbReference type="Pfam" id="PF14658">
    <property type="entry name" value="EF-hand_9"/>
    <property type="match status" value="1"/>
</dbReference>
<feature type="region of interest" description="Disordered" evidence="11">
    <location>
        <begin position="1076"/>
        <end position="1098"/>
    </location>
</feature>
<feature type="disulfide bond" evidence="9">
    <location>
        <begin position="1696"/>
        <end position="1717"/>
    </location>
</feature>
<comment type="subcellular location">
    <subcellularLocation>
        <location evidence="2">Cytoplasm</location>
    </subcellularLocation>
    <subcellularLocation>
        <location evidence="1">Membrane</location>
        <topology evidence="1">Single-pass membrane protein</topology>
    </subcellularLocation>
</comment>
<feature type="compositionally biased region" description="Basic and acidic residues" evidence="11">
    <location>
        <begin position="1518"/>
        <end position="1540"/>
    </location>
</feature>
<keyword evidence="4 12" id="KW-0812">Transmembrane</keyword>
<evidence type="ECO:0000256" key="7">
    <source>
        <dbReference type="ARBA" id="ARBA00023136"/>
    </source>
</evidence>
<dbReference type="Proteomes" id="UP000050525">
    <property type="component" value="Unassembled WGS sequence"/>
</dbReference>
<dbReference type="GO" id="GO:0019934">
    <property type="term" value="P:cGMP-mediated signaling"/>
    <property type="evidence" value="ECO:0007669"/>
    <property type="project" value="TreeGrafter"/>
</dbReference>
<dbReference type="SMART" id="SM00445">
    <property type="entry name" value="LINK"/>
    <property type="match status" value="1"/>
</dbReference>
<feature type="region of interest" description="Disordered" evidence="11">
    <location>
        <begin position="1206"/>
        <end position="1232"/>
    </location>
</feature>
<organism evidence="14 15">
    <name type="scientific">Alligator mississippiensis</name>
    <name type="common">American alligator</name>
    <dbReference type="NCBI Taxonomy" id="8496"/>
    <lineage>
        <taxon>Eukaryota</taxon>
        <taxon>Metazoa</taxon>
        <taxon>Chordata</taxon>
        <taxon>Craniata</taxon>
        <taxon>Vertebrata</taxon>
        <taxon>Euteleostomi</taxon>
        <taxon>Archelosauria</taxon>
        <taxon>Archosauria</taxon>
        <taxon>Crocodylia</taxon>
        <taxon>Alligatoridae</taxon>
        <taxon>Alligatorinae</taxon>
        <taxon>Alligator</taxon>
    </lineage>
</organism>
<feature type="region of interest" description="Disordered" evidence="11">
    <location>
        <begin position="845"/>
        <end position="869"/>
    </location>
</feature>
<accession>A0A151MCA5</accession>
<reference evidence="14 15" key="1">
    <citation type="journal article" date="2012" name="Genome Biol.">
        <title>Sequencing three crocodilian genomes to illuminate the evolution of archosaurs and amniotes.</title>
        <authorList>
            <person name="St John J.A."/>
            <person name="Braun E.L."/>
            <person name="Isberg S.R."/>
            <person name="Miles L.G."/>
            <person name="Chong A.Y."/>
            <person name="Gongora J."/>
            <person name="Dalzell P."/>
            <person name="Moran C."/>
            <person name="Bed'hom B."/>
            <person name="Abzhanov A."/>
            <person name="Burgess S.C."/>
            <person name="Cooksey A.M."/>
            <person name="Castoe T.A."/>
            <person name="Crawford N.G."/>
            <person name="Densmore L.D."/>
            <person name="Drew J.C."/>
            <person name="Edwards S.V."/>
            <person name="Faircloth B.C."/>
            <person name="Fujita M.K."/>
            <person name="Greenwold M.J."/>
            <person name="Hoffmann F.G."/>
            <person name="Howard J.M."/>
            <person name="Iguchi T."/>
            <person name="Janes D.E."/>
            <person name="Khan S.Y."/>
            <person name="Kohno S."/>
            <person name="de Koning A.J."/>
            <person name="Lance S.L."/>
            <person name="McCarthy F.M."/>
            <person name="McCormack J.E."/>
            <person name="Merchant M.E."/>
            <person name="Peterson D.G."/>
            <person name="Pollock D.D."/>
            <person name="Pourmand N."/>
            <person name="Raney B.J."/>
            <person name="Roessler K.A."/>
            <person name="Sanford J.R."/>
            <person name="Sawyer R.H."/>
            <person name="Schmidt C.J."/>
            <person name="Triplett E.W."/>
            <person name="Tuberville T.D."/>
            <person name="Venegas-Anaya M."/>
            <person name="Howard J.T."/>
            <person name="Jarvis E.D."/>
            <person name="Guillette L.J.Jr."/>
            <person name="Glenn T.C."/>
            <person name="Green R.E."/>
            <person name="Ray D.A."/>
        </authorList>
    </citation>
    <scope>NUCLEOTIDE SEQUENCE [LARGE SCALE GENOMIC DNA]</scope>
    <source>
        <strain evidence="14">KSC_2009_1</strain>
    </source>
</reference>
<name>A0A151MCA5_ALLMI</name>
<evidence type="ECO:0000256" key="1">
    <source>
        <dbReference type="ARBA" id="ARBA00004167"/>
    </source>
</evidence>
<dbReference type="PANTHER" id="PTHR15352:SF2">
    <property type="entry name" value="INOSITOL 1,4,5-TRIPHOSPHATE RECEPTOR ASSOCIATED 1"/>
    <property type="match status" value="1"/>
</dbReference>
<dbReference type="PROSITE" id="PS50963">
    <property type="entry name" value="LINK_2"/>
    <property type="match status" value="1"/>
</dbReference>
<dbReference type="GO" id="GO:0005540">
    <property type="term" value="F:hyaluronic acid binding"/>
    <property type="evidence" value="ECO:0007669"/>
    <property type="project" value="InterPro"/>
</dbReference>
<evidence type="ECO:0000256" key="2">
    <source>
        <dbReference type="ARBA" id="ARBA00004496"/>
    </source>
</evidence>
<feature type="region of interest" description="Disordered" evidence="11">
    <location>
        <begin position="790"/>
        <end position="818"/>
    </location>
</feature>
<comment type="caution">
    <text evidence="14">The sequence shown here is derived from an EMBL/GenBank/DDBJ whole genome shotgun (WGS) entry which is preliminary data.</text>
</comment>
<keyword evidence="3" id="KW-0963">Cytoplasm</keyword>
<evidence type="ECO:0000256" key="12">
    <source>
        <dbReference type="SAM" id="Phobius"/>
    </source>
</evidence>
<dbReference type="InterPro" id="IPR016186">
    <property type="entry name" value="C-type_lectin-like/link_sf"/>
</dbReference>
<dbReference type="Pfam" id="PF05781">
    <property type="entry name" value="MRVI1"/>
    <property type="match status" value="1"/>
</dbReference>
<evidence type="ECO:0000256" key="8">
    <source>
        <dbReference type="ARBA" id="ARBA00023157"/>
    </source>
</evidence>
<dbReference type="Gene3D" id="3.10.100.10">
    <property type="entry name" value="Mannose-Binding Protein A, subunit A"/>
    <property type="match status" value="1"/>
</dbReference>
<dbReference type="GO" id="GO:0016020">
    <property type="term" value="C:membrane"/>
    <property type="evidence" value="ECO:0007669"/>
    <property type="project" value="UniProtKB-SubCell"/>
</dbReference>
<feature type="region of interest" description="Disordered" evidence="11">
    <location>
        <begin position="1770"/>
        <end position="1791"/>
    </location>
</feature>
<dbReference type="Pfam" id="PF14662">
    <property type="entry name" value="KASH_CCD"/>
    <property type="match status" value="1"/>
</dbReference>
<feature type="compositionally biased region" description="Polar residues" evidence="11">
    <location>
        <begin position="1770"/>
        <end position="1786"/>
    </location>
</feature>
<keyword evidence="7 12" id="KW-0472">Membrane</keyword>
<feature type="transmembrane region" description="Helical" evidence="12">
    <location>
        <begin position="1835"/>
        <end position="1863"/>
    </location>
</feature>
<feature type="region of interest" description="Disordered" evidence="11">
    <location>
        <begin position="978"/>
        <end position="1050"/>
    </location>
</feature>
<dbReference type="PANTHER" id="PTHR15352">
    <property type="entry name" value="LYMPHOID-RESTRICTED MEMBRANE PROTEIN, JAW1"/>
    <property type="match status" value="1"/>
</dbReference>
<feature type="region of interest" description="Disordered" evidence="11">
    <location>
        <begin position="1437"/>
        <end position="1459"/>
    </location>
</feature>
<evidence type="ECO:0000256" key="3">
    <source>
        <dbReference type="ARBA" id="ARBA00022490"/>
    </source>
</evidence>
<dbReference type="GO" id="GO:0005737">
    <property type="term" value="C:cytoplasm"/>
    <property type="evidence" value="ECO:0007669"/>
    <property type="project" value="UniProtKB-SubCell"/>
</dbReference>
<dbReference type="InterPro" id="IPR039508">
    <property type="entry name" value="KASH5_EF-hand-like_dom"/>
</dbReference>